<dbReference type="Proteomes" id="UP001516472">
    <property type="component" value="Unassembled WGS sequence"/>
</dbReference>
<organism evidence="1 3">
    <name type="scientific">Corallococcus soli</name>
    <dbReference type="NCBI Taxonomy" id="2710757"/>
    <lineage>
        <taxon>Bacteria</taxon>
        <taxon>Pseudomonadati</taxon>
        <taxon>Myxococcota</taxon>
        <taxon>Myxococcia</taxon>
        <taxon>Myxococcales</taxon>
        <taxon>Cystobacterineae</taxon>
        <taxon>Myxococcaceae</taxon>
        <taxon>Corallococcus</taxon>
    </lineage>
</organism>
<dbReference type="EMBL" id="JAAIYO010000003">
    <property type="protein sequence ID" value="MBE4748845.1"/>
    <property type="molecule type" value="Genomic_DNA"/>
</dbReference>
<dbReference type="NCBIfam" id="NF033819">
    <property type="entry name" value="IS66_TnpB"/>
    <property type="match status" value="1"/>
</dbReference>
<gene>
    <name evidence="1" type="primary">tnpB</name>
    <name evidence="1" type="ORF">G4177_11805</name>
    <name evidence="2" type="ORF">G4177_37070</name>
</gene>
<dbReference type="InterPro" id="IPR008878">
    <property type="entry name" value="Transposase_IS66_Orf2"/>
</dbReference>
<dbReference type="PANTHER" id="PTHR36455:SF1">
    <property type="entry name" value="BLR8292 PROTEIN"/>
    <property type="match status" value="1"/>
</dbReference>
<comment type="caution">
    <text evidence="1">The sequence shown here is derived from an EMBL/GenBank/DDBJ whole genome shotgun (WGS) entry which is preliminary data.</text>
</comment>
<dbReference type="Pfam" id="PF05717">
    <property type="entry name" value="TnpB_IS66"/>
    <property type="match status" value="1"/>
</dbReference>
<protein>
    <submittedName>
        <fullName evidence="1">IS66 family insertion sequence element accessory protein TnpB</fullName>
    </submittedName>
</protein>
<evidence type="ECO:0000313" key="2">
    <source>
        <dbReference type="EMBL" id="MBE4753767.1"/>
    </source>
</evidence>
<proteinExistence type="predicted"/>
<dbReference type="EMBL" id="JAAIYO010000042">
    <property type="protein sequence ID" value="MBE4753767.1"/>
    <property type="molecule type" value="Genomic_DNA"/>
</dbReference>
<reference evidence="1 3" key="1">
    <citation type="submission" date="2020-02" db="EMBL/GenBank/DDBJ databases">
        <authorList>
            <person name="Babadi Z.K."/>
            <person name="Risdian C."/>
            <person name="Ebrahimipour G.H."/>
            <person name="Wink J."/>
        </authorList>
    </citation>
    <scope>NUCLEOTIDE SEQUENCE [LARGE SCALE GENOMIC DNA]</scope>
    <source>
        <strain evidence="1 3">ZKHCc1 1396</strain>
    </source>
</reference>
<dbReference type="RefSeq" id="WP_193348275.1">
    <property type="nucleotide sequence ID" value="NZ_CBCSIP010000564.1"/>
</dbReference>
<accession>A0ABR9PLT8</accession>
<dbReference type="PANTHER" id="PTHR36455">
    <property type="match status" value="1"/>
</dbReference>
<keyword evidence="3" id="KW-1185">Reference proteome</keyword>
<sequence length="129" mass="14146">MMGTTRRLAVYAYARPCDMRKSFDTLAALVTQGMGRDLLGGDVFLFVGRNRKRAKALFFDGTGLCLYAKRLEKGRFAAVWKRAQREEPVALTLPELTLFFEGGEVLGRQSLSPGAAEAVPVFARARAAG</sequence>
<evidence type="ECO:0000313" key="1">
    <source>
        <dbReference type="EMBL" id="MBE4748845.1"/>
    </source>
</evidence>
<evidence type="ECO:0000313" key="3">
    <source>
        <dbReference type="Proteomes" id="UP001516472"/>
    </source>
</evidence>
<name>A0ABR9PLT8_9BACT</name>